<dbReference type="EMBL" id="BARU01042860">
    <property type="protein sequence ID" value="GAH76599.1"/>
    <property type="molecule type" value="Genomic_DNA"/>
</dbReference>
<accession>X1JE36</accession>
<organism evidence="1">
    <name type="scientific">marine sediment metagenome</name>
    <dbReference type="NCBI Taxonomy" id="412755"/>
    <lineage>
        <taxon>unclassified sequences</taxon>
        <taxon>metagenomes</taxon>
        <taxon>ecological metagenomes</taxon>
    </lineage>
</organism>
<feature type="non-terminal residue" evidence="1">
    <location>
        <position position="1"/>
    </location>
</feature>
<evidence type="ECO:0000313" key="1">
    <source>
        <dbReference type="EMBL" id="GAH76599.1"/>
    </source>
</evidence>
<gene>
    <name evidence="1" type="ORF">S03H2_65762</name>
</gene>
<protein>
    <recommendedName>
        <fullName evidence="2">Bacterial Ig-like domain-containing protein</fullName>
    </recommendedName>
</protein>
<feature type="non-terminal residue" evidence="1">
    <location>
        <position position="201"/>
    </location>
</feature>
<evidence type="ECO:0008006" key="2">
    <source>
        <dbReference type="Google" id="ProtNLM"/>
    </source>
</evidence>
<reference evidence="1" key="1">
    <citation type="journal article" date="2014" name="Front. Microbiol.">
        <title>High frequency of phylogenetically diverse reductive dehalogenase-homologous genes in deep subseafloor sedimentary metagenomes.</title>
        <authorList>
            <person name="Kawai M."/>
            <person name="Futagami T."/>
            <person name="Toyoda A."/>
            <person name="Takaki Y."/>
            <person name="Nishi S."/>
            <person name="Hori S."/>
            <person name="Arai W."/>
            <person name="Tsubouchi T."/>
            <person name="Morono Y."/>
            <person name="Uchiyama I."/>
            <person name="Ito T."/>
            <person name="Fujiyama A."/>
            <person name="Inagaki F."/>
            <person name="Takami H."/>
        </authorList>
    </citation>
    <scope>NUCLEOTIDE SEQUENCE</scope>
    <source>
        <strain evidence="1">Expedition CK06-06</strain>
    </source>
</reference>
<sequence>YIFDDELPRSAAISINIVSPVTNDNFSATAPAFVVEISDAVNPINATWYTIDGGVTNITFTVNGTIDQNNWTALADGPVTLTFYANNSISEVNSASVSINKDTAVPTVVVNLPANNTVIVTQPLISVTVNDVNEVKIWYSVDSNIRFLTNNSAQLLDQLIWNATLEGAFTIELFANDTAGNLNNFYTLNLIKDISAPIVDI</sequence>
<dbReference type="AlphaFoldDB" id="X1JE36"/>
<comment type="caution">
    <text evidence="1">The sequence shown here is derived from an EMBL/GenBank/DDBJ whole genome shotgun (WGS) entry which is preliminary data.</text>
</comment>
<proteinExistence type="predicted"/>
<name>X1JE36_9ZZZZ</name>